<evidence type="ECO:0000256" key="6">
    <source>
        <dbReference type="SAM" id="Phobius"/>
    </source>
</evidence>
<dbReference type="RefSeq" id="WP_161139160.1">
    <property type="nucleotide sequence ID" value="NZ_SPKJ01000006.1"/>
</dbReference>
<comment type="caution">
    <text evidence="8">The sequence shown here is derived from an EMBL/GenBank/DDBJ whole genome shotgun (WGS) entry which is preliminary data.</text>
</comment>
<evidence type="ECO:0000256" key="4">
    <source>
        <dbReference type="ARBA" id="ARBA00023136"/>
    </source>
</evidence>
<feature type="region of interest" description="Disordered" evidence="5">
    <location>
        <begin position="32"/>
        <end position="72"/>
    </location>
</feature>
<keyword evidence="6" id="KW-1133">Transmembrane helix</keyword>
<dbReference type="PIRSF" id="PIRSF031890">
    <property type="entry name" value="UCP031890_transporter_Tim44"/>
    <property type="match status" value="1"/>
</dbReference>
<dbReference type="Pfam" id="PF04280">
    <property type="entry name" value="Tim44"/>
    <property type="match status" value="1"/>
</dbReference>
<evidence type="ECO:0000256" key="1">
    <source>
        <dbReference type="ARBA" id="ARBA00004370"/>
    </source>
</evidence>
<dbReference type="SMART" id="SM00978">
    <property type="entry name" value="Tim44"/>
    <property type="match status" value="1"/>
</dbReference>
<dbReference type="EMBL" id="SPKJ01000006">
    <property type="protein sequence ID" value="MYZ46818.1"/>
    <property type="molecule type" value="Genomic_DNA"/>
</dbReference>
<keyword evidence="6" id="KW-0812">Transmembrane</keyword>
<reference evidence="8" key="1">
    <citation type="submission" date="2019-03" db="EMBL/GenBank/DDBJ databases">
        <title>Afifella sp. nov., isolated from activated sludge.</title>
        <authorList>
            <person name="Li Q."/>
            <person name="Liu Y."/>
        </authorList>
    </citation>
    <scope>NUCLEOTIDE SEQUENCE</scope>
    <source>
        <strain evidence="8">L72</strain>
    </source>
</reference>
<evidence type="ECO:0000256" key="3">
    <source>
        <dbReference type="ARBA" id="ARBA00022946"/>
    </source>
</evidence>
<dbReference type="OrthoDB" id="9798618at2"/>
<keyword evidence="3" id="KW-0809">Transit peptide</keyword>
<proteinExistence type="inferred from homology"/>
<evidence type="ECO:0000256" key="2">
    <source>
        <dbReference type="ARBA" id="ARBA00009597"/>
    </source>
</evidence>
<accession>A0A964WSB8</accession>
<keyword evidence="4 6" id="KW-0472">Membrane</keyword>
<dbReference type="PANTHER" id="PTHR10721">
    <property type="entry name" value="MITOCHONDRIAL IMPORT INNER MEMBRANE TRANSLOCASE SUBUNIT TIM44"/>
    <property type="match status" value="1"/>
</dbReference>
<evidence type="ECO:0000313" key="9">
    <source>
        <dbReference type="Proteomes" id="UP000773614"/>
    </source>
</evidence>
<dbReference type="InterPro" id="IPR032710">
    <property type="entry name" value="NTF2-like_dom_sf"/>
</dbReference>
<dbReference type="InterPro" id="IPR039544">
    <property type="entry name" value="Tim44-like"/>
</dbReference>
<protein>
    <submittedName>
        <fullName evidence="8">Tim44/TimA family putative adaptor protein</fullName>
    </submittedName>
</protein>
<evidence type="ECO:0000256" key="5">
    <source>
        <dbReference type="SAM" id="MobiDB-lite"/>
    </source>
</evidence>
<evidence type="ECO:0000313" key="8">
    <source>
        <dbReference type="EMBL" id="MYZ46818.1"/>
    </source>
</evidence>
<dbReference type="PANTHER" id="PTHR10721:SF1">
    <property type="entry name" value="MITOCHONDRIAL IMPORT INNER MEMBRANE TRANSLOCASE SUBUNIT TIM44"/>
    <property type="match status" value="1"/>
</dbReference>
<dbReference type="NCBIfam" id="NF033779">
    <property type="entry name" value="Tim44_TimA_adap"/>
    <property type="match status" value="1"/>
</dbReference>
<gene>
    <name evidence="8" type="ORF">E4O86_03695</name>
</gene>
<organism evidence="8 9">
    <name type="scientific">Propylenella binzhouense</name>
    <dbReference type="NCBI Taxonomy" id="2555902"/>
    <lineage>
        <taxon>Bacteria</taxon>
        <taxon>Pseudomonadati</taxon>
        <taxon>Pseudomonadota</taxon>
        <taxon>Alphaproteobacteria</taxon>
        <taxon>Hyphomicrobiales</taxon>
        <taxon>Propylenellaceae</taxon>
        <taxon>Propylenella</taxon>
    </lineage>
</organism>
<dbReference type="Proteomes" id="UP000773614">
    <property type="component" value="Unassembled WGS sequence"/>
</dbReference>
<dbReference type="Gene3D" id="3.10.450.240">
    <property type="match status" value="1"/>
</dbReference>
<dbReference type="SUPFAM" id="SSF54427">
    <property type="entry name" value="NTF2-like"/>
    <property type="match status" value="1"/>
</dbReference>
<dbReference type="InterPro" id="IPR007379">
    <property type="entry name" value="Tim44-like_dom"/>
</dbReference>
<feature type="transmembrane region" description="Helical" evidence="6">
    <location>
        <begin position="6"/>
        <end position="23"/>
    </location>
</feature>
<keyword evidence="9" id="KW-1185">Reference proteome</keyword>
<dbReference type="AlphaFoldDB" id="A0A964WSB8"/>
<dbReference type="GO" id="GO:0051087">
    <property type="term" value="F:protein-folding chaperone binding"/>
    <property type="evidence" value="ECO:0007669"/>
    <property type="project" value="TreeGrafter"/>
</dbReference>
<name>A0A964WSB8_9HYPH</name>
<dbReference type="GO" id="GO:0030150">
    <property type="term" value="P:protein import into mitochondrial matrix"/>
    <property type="evidence" value="ECO:0007669"/>
    <property type="project" value="TreeGrafter"/>
</dbReference>
<evidence type="ECO:0000259" key="7">
    <source>
        <dbReference type="SMART" id="SM00978"/>
    </source>
</evidence>
<comment type="similarity">
    <text evidence="2">Belongs to the Tim44 family.</text>
</comment>
<feature type="domain" description="Tim44-like" evidence="7">
    <location>
        <begin position="87"/>
        <end position="234"/>
    </location>
</feature>
<dbReference type="GO" id="GO:0016020">
    <property type="term" value="C:membrane"/>
    <property type="evidence" value="ECO:0007669"/>
    <property type="project" value="UniProtKB-SubCell"/>
</dbReference>
<dbReference type="InterPro" id="IPR016985">
    <property type="entry name" value="UCP031890_Tim44-rel"/>
</dbReference>
<sequence>MSGFFDIYSIIFLVIAVVIFMRLGSVLGRRTGNEPTSYDGPIRPAPSPSRNDNVVTLPSRERPSAPEAVTSAEVERLGRHAPEGTVLHQKLVEIARASAGFDPDHFLAGAKAAYEMIVLAYAEGDRATLRNLLAPEVLESFTGAISEREARQERTETTFVGIEEAKITAADLVEGRFARVSVRFVASLISVTRDKAGTVVDGDPTEVQTIRDIWTFSRDVDARDPNWKLVATEPA</sequence>
<comment type="subcellular location">
    <subcellularLocation>
        <location evidence="1">Membrane</location>
    </subcellularLocation>
</comment>